<dbReference type="EMBL" id="MGIV01000003">
    <property type="protein sequence ID" value="OGM95569.1"/>
    <property type="molecule type" value="Genomic_DNA"/>
</dbReference>
<dbReference type="Proteomes" id="UP000179057">
    <property type="component" value="Unassembled WGS sequence"/>
</dbReference>
<evidence type="ECO:0000256" key="16">
    <source>
        <dbReference type="RuleBase" id="RU003464"/>
    </source>
</evidence>
<feature type="domain" description="tRNA methyltransferase TRMD/TRM10-type" evidence="17">
    <location>
        <begin position="1"/>
        <end position="221"/>
    </location>
</feature>
<proteinExistence type="inferred from homology"/>
<organism evidence="18 19">
    <name type="scientific">Candidatus Wolfebacteria bacterium RIFOXYD1_FULL_48_65</name>
    <dbReference type="NCBI Taxonomy" id="1802561"/>
    <lineage>
        <taxon>Bacteria</taxon>
        <taxon>Candidatus Wolfeibacteriota</taxon>
    </lineage>
</organism>
<dbReference type="HAMAP" id="MF_00605">
    <property type="entry name" value="TrmD"/>
    <property type="match status" value="1"/>
</dbReference>
<reference evidence="18 19" key="1">
    <citation type="journal article" date="2016" name="Nat. Commun.">
        <title>Thousands of microbial genomes shed light on interconnected biogeochemical processes in an aquifer system.</title>
        <authorList>
            <person name="Anantharaman K."/>
            <person name="Brown C.T."/>
            <person name="Hug L.A."/>
            <person name="Sharon I."/>
            <person name="Castelle C.J."/>
            <person name="Probst A.J."/>
            <person name="Thomas B.C."/>
            <person name="Singh A."/>
            <person name="Wilkins M.J."/>
            <person name="Karaoz U."/>
            <person name="Brodie E.L."/>
            <person name="Williams K.H."/>
            <person name="Hubbard S.S."/>
            <person name="Banfield J.F."/>
        </authorList>
    </citation>
    <scope>NUCLEOTIDE SEQUENCE [LARGE SCALE GENOMIC DNA]</scope>
</reference>
<keyword evidence="9 15" id="KW-0808">Transferase</keyword>
<dbReference type="AlphaFoldDB" id="A0A1F8E5E8"/>
<keyword evidence="8 15" id="KW-0489">Methyltransferase</keyword>
<evidence type="ECO:0000256" key="2">
    <source>
        <dbReference type="ARBA" id="ARBA00004496"/>
    </source>
</evidence>
<comment type="catalytic activity">
    <reaction evidence="14 15 16">
        <text>guanosine(37) in tRNA + S-adenosyl-L-methionine = N(1)-methylguanosine(37) in tRNA + S-adenosyl-L-homocysteine + H(+)</text>
        <dbReference type="Rhea" id="RHEA:36899"/>
        <dbReference type="Rhea" id="RHEA-COMP:10145"/>
        <dbReference type="Rhea" id="RHEA-COMP:10147"/>
        <dbReference type="ChEBI" id="CHEBI:15378"/>
        <dbReference type="ChEBI" id="CHEBI:57856"/>
        <dbReference type="ChEBI" id="CHEBI:59789"/>
        <dbReference type="ChEBI" id="CHEBI:73542"/>
        <dbReference type="ChEBI" id="CHEBI:74269"/>
        <dbReference type="EC" id="2.1.1.228"/>
    </reaction>
</comment>
<sequence length="226" mass="25366">MRFDIITIFPHIFDSYLNESILKRAQEKKLIQIHVHDLRAYATDKHHKTDDRPFGGGPGMVMKIEPLIKAIAAVAKKTKKFEKETSVVFFAPGGKQIDDAYANKTAKKIKRLILICAHYEGMDERVKKIVKDMGFKTEELSIGPYVLTGGELPAMVLVDALSRKIGGVLGKGESLEELRHGVGVPAYTRPSEFVFKGKKYKVPPVLVSGDHKKIDAWRAQYGKRTM</sequence>
<dbReference type="NCBIfam" id="NF000648">
    <property type="entry name" value="PRK00026.1"/>
    <property type="match status" value="1"/>
</dbReference>
<comment type="function">
    <text evidence="1 15 16">Specifically methylates guanosine-37 in various tRNAs.</text>
</comment>
<evidence type="ECO:0000256" key="12">
    <source>
        <dbReference type="ARBA" id="ARBA00029736"/>
    </source>
</evidence>
<dbReference type="InterPro" id="IPR002649">
    <property type="entry name" value="tRNA_m1G_MeTrfase_TrmD"/>
</dbReference>
<evidence type="ECO:0000256" key="9">
    <source>
        <dbReference type="ARBA" id="ARBA00022679"/>
    </source>
</evidence>
<comment type="caution">
    <text evidence="18">The sequence shown here is derived from an EMBL/GenBank/DDBJ whole genome shotgun (WGS) entry which is preliminary data.</text>
</comment>
<evidence type="ECO:0000256" key="15">
    <source>
        <dbReference type="HAMAP-Rule" id="MF_00605"/>
    </source>
</evidence>
<dbReference type="Gene3D" id="3.40.1280.10">
    <property type="match status" value="1"/>
</dbReference>
<dbReference type="InterPro" id="IPR029028">
    <property type="entry name" value="Alpha/beta_knot_MTases"/>
</dbReference>
<dbReference type="PIRSF" id="PIRSF000386">
    <property type="entry name" value="tRNA_mtase"/>
    <property type="match status" value="1"/>
</dbReference>
<dbReference type="PANTHER" id="PTHR46417">
    <property type="entry name" value="TRNA (GUANINE-N(1)-)-METHYLTRANSFERASE"/>
    <property type="match status" value="1"/>
</dbReference>
<dbReference type="Pfam" id="PF01746">
    <property type="entry name" value="tRNA_m1G_MT"/>
    <property type="match status" value="1"/>
</dbReference>
<keyword evidence="7 15" id="KW-0963">Cytoplasm</keyword>
<evidence type="ECO:0000313" key="18">
    <source>
        <dbReference type="EMBL" id="OGM95569.1"/>
    </source>
</evidence>
<dbReference type="GO" id="GO:0005829">
    <property type="term" value="C:cytosol"/>
    <property type="evidence" value="ECO:0007669"/>
    <property type="project" value="TreeGrafter"/>
</dbReference>
<evidence type="ECO:0000256" key="7">
    <source>
        <dbReference type="ARBA" id="ARBA00022490"/>
    </source>
</evidence>
<dbReference type="InterPro" id="IPR016009">
    <property type="entry name" value="tRNA_MeTrfase_TRMD/TRM10"/>
</dbReference>
<evidence type="ECO:0000256" key="5">
    <source>
        <dbReference type="ARBA" id="ARBA00012807"/>
    </source>
</evidence>
<evidence type="ECO:0000256" key="8">
    <source>
        <dbReference type="ARBA" id="ARBA00022603"/>
    </source>
</evidence>
<dbReference type="GO" id="GO:0002939">
    <property type="term" value="P:tRNA N1-guanine methylation"/>
    <property type="evidence" value="ECO:0007669"/>
    <property type="project" value="TreeGrafter"/>
</dbReference>
<dbReference type="PANTHER" id="PTHR46417:SF1">
    <property type="entry name" value="TRNA (GUANINE-N(1)-)-METHYLTRANSFERASE"/>
    <property type="match status" value="1"/>
</dbReference>
<dbReference type="SUPFAM" id="SSF75217">
    <property type="entry name" value="alpha/beta knot"/>
    <property type="match status" value="1"/>
</dbReference>
<comment type="subcellular location">
    <subcellularLocation>
        <location evidence="2 15 16">Cytoplasm</location>
    </subcellularLocation>
</comment>
<dbReference type="InterPro" id="IPR023148">
    <property type="entry name" value="tRNA_m1G_MeTrfase_C_sf"/>
</dbReference>
<gene>
    <name evidence="15" type="primary">trmD</name>
    <name evidence="18" type="ORF">A2610_01720</name>
</gene>
<comment type="subunit">
    <text evidence="4 15 16">Homodimer.</text>
</comment>
<dbReference type="NCBIfam" id="TIGR00088">
    <property type="entry name" value="trmD"/>
    <property type="match status" value="1"/>
</dbReference>
<evidence type="ECO:0000256" key="6">
    <source>
        <dbReference type="ARBA" id="ARBA00014679"/>
    </source>
</evidence>
<dbReference type="Gene3D" id="1.10.1270.20">
    <property type="entry name" value="tRNA(m1g37)methyltransferase, domain 2"/>
    <property type="match status" value="1"/>
</dbReference>
<comment type="caution">
    <text evidence="15">Lacks conserved residue(s) required for the propagation of feature annotation.</text>
</comment>
<evidence type="ECO:0000259" key="17">
    <source>
        <dbReference type="Pfam" id="PF01746"/>
    </source>
</evidence>
<evidence type="ECO:0000256" key="10">
    <source>
        <dbReference type="ARBA" id="ARBA00022691"/>
    </source>
</evidence>
<evidence type="ECO:0000256" key="4">
    <source>
        <dbReference type="ARBA" id="ARBA00011738"/>
    </source>
</evidence>
<accession>A0A1F8E5E8</accession>
<protein>
    <recommendedName>
        <fullName evidence="6 15">tRNA (guanine-N(1)-)-methyltransferase</fullName>
        <ecNumber evidence="5 15">2.1.1.228</ecNumber>
    </recommendedName>
    <alternativeName>
        <fullName evidence="12 15">M1G-methyltransferase</fullName>
    </alternativeName>
    <alternativeName>
        <fullName evidence="13 15">tRNA [GM37] methyltransferase</fullName>
    </alternativeName>
</protein>
<evidence type="ECO:0000256" key="3">
    <source>
        <dbReference type="ARBA" id="ARBA00007630"/>
    </source>
</evidence>
<dbReference type="EC" id="2.1.1.228" evidence="5 15"/>
<evidence type="ECO:0000256" key="11">
    <source>
        <dbReference type="ARBA" id="ARBA00022694"/>
    </source>
</evidence>
<evidence type="ECO:0000256" key="14">
    <source>
        <dbReference type="ARBA" id="ARBA00047783"/>
    </source>
</evidence>
<dbReference type="FunFam" id="3.40.1280.10:FF:000001">
    <property type="entry name" value="tRNA (guanine-N(1)-)-methyltransferase"/>
    <property type="match status" value="1"/>
</dbReference>
<dbReference type="InterPro" id="IPR029026">
    <property type="entry name" value="tRNA_m1G_MTases_N"/>
</dbReference>
<dbReference type="GO" id="GO:0052906">
    <property type="term" value="F:tRNA (guanine(37)-N1)-methyltransferase activity"/>
    <property type="evidence" value="ECO:0007669"/>
    <property type="project" value="UniProtKB-UniRule"/>
</dbReference>
<keyword evidence="11 15" id="KW-0819">tRNA processing</keyword>
<name>A0A1F8E5E8_9BACT</name>
<evidence type="ECO:0000313" key="19">
    <source>
        <dbReference type="Proteomes" id="UP000179057"/>
    </source>
</evidence>
<comment type="similarity">
    <text evidence="3 15 16">Belongs to the RNA methyltransferase TrmD family.</text>
</comment>
<evidence type="ECO:0000256" key="1">
    <source>
        <dbReference type="ARBA" id="ARBA00002634"/>
    </source>
</evidence>
<keyword evidence="10 15" id="KW-0949">S-adenosyl-L-methionine</keyword>
<evidence type="ECO:0000256" key="13">
    <source>
        <dbReference type="ARBA" id="ARBA00033392"/>
    </source>
</evidence>